<keyword evidence="3" id="KW-0521">NADP</keyword>
<dbReference type="CDD" id="cd18126">
    <property type="entry name" value="GAPDH_I_C"/>
    <property type="match status" value="1"/>
</dbReference>
<dbReference type="Pfam" id="PF00044">
    <property type="entry name" value="Gp_dh_N"/>
    <property type="match status" value="1"/>
</dbReference>
<feature type="binding site" evidence="8">
    <location>
        <position position="191"/>
    </location>
    <ligand>
        <name>D-glyceraldehyde 3-phosphate</name>
        <dbReference type="ChEBI" id="CHEBI:59776"/>
    </ligand>
</feature>
<dbReference type="GO" id="GO:0043891">
    <property type="term" value="F:glyceraldehyde-3-phosphate dehydrogenase [NAD(P)+] (phosphorylating) activity"/>
    <property type="evidence" value="ECO:0007669"/>
    <property type="project" value="UniProtKB-EC"/>
</dbReference>
<dbReference type="PANTHER" id="PTHR43148">
    <property type="entry name" value="GLYCERALDEHYDE-3-PHOSPHATE DEHYDROGENASE 2"/>
    <property type="match status" value="1"/>
</dbReference>
<proteinExistence type="inferred from homology"/>
<dbReference type="PIRSF" id="PIRSF000149">
    <property type="entry name" value="GAP_DH"/>
    <property type="match status" value="1"/>
</dbReference>
<dbReference type="Gene3D" id="3.30.360.10">
    <property type="entry name" value="Dihydrodipicolinate Reductase, domain 2"/>
    <property type="match status" value="1"/>
</dbReference>
<evidence type="ECO:0000256" key="5">
    <source>
        <dbReference type="ARBA" id="ARBA00048067"/>
    </source>
</evidence>
<comment type="catalytic activity">
    <reaction evidence="6">
        <text>D-glyceraldehyde 3-phosphate + phosphate + NAD(+) = (2R)-3-phospho-glyceroyl phosphate + NADH + H(+)</text>
        <dbReference type="Rhea" id="RHEA:10300"/>
        <dbReference type="ChEBI" id="CHEBI:15378"/>
        <dbReference type="ChEBI" id="CHEBI:43474"/>
        <dbReference type="ChEBI" id="CHEBI:57540"/>
        <dbReference type="ChEBI" id="CHEBI:57604"/>
        <dbReference type="ChEBI" id="CHEBI:57945"/>
        <dbReference type="ChEBI" id="CHEBI:59776"/>
        <dbReference type="EC" id="1.2.1.59"/>
    </reaction>
</comment>
<feature type="binding site" evidence="9">
    <location>
        <position position="43"/>
    </location>
    <ligand>
        <name>NAD(+)</name>
        <dbReference type="ChEBI" id="CHEBI:57540"/>
    </ligand>
</feature>
<feature type="binding site" evidence="9">
    <location>
        <position position="327"/>
    </location>
    <ligand>
        <name>NAD(+)</name>
        <dbReference type="ChEBI" id="CHEBI:57540"/>
    </ligand>
</feature>
<dbReference type="FunFam" id="3.40.50.720:FF:000001">
    <property type="entry name" value="Glyceraldehyde-3-phosphate dehydrogenase"/>
    <property type="match status" value="1"/>
</dbReference>
<evidence type="ECO:0000256" key="8">
    <source>
        <dbReference type="PIRSR" id="PIRSR000149-2"/>
    </source>
</evidence>
<keyword evidence="9" id="KW-0520">NAD</keyword>
<evidence type="ECO:0000256" key="7">
    <source>
        <dbReference type="PIRSR" id="PIRSR000149-1"/>
    </source>
</evidence>
<feature type="site" description="Activates thiol group during catalysis" evidence="10">
    <location>
        <position position="188"/>
    </location>
</feature>
<name>A0A7G9YTB5_9EURY</name>
<dbReference type="SUPFAM" id="SSF55347">
    <property type="entry name" value="Glyceraldehyde-3-phosphate dehydrogenase-like, C-terminal domain"/>
    <property type="match status" value="1"/>
</dbReference>
<keyword evidence="4 13" id="KW-0560">Oxidoreductase</keyword>
<feature type="binding site" evidence="8">
    <location>
        <begin position="219"/>
        <end position="220"/>
    </location>
    <ligand>
        <name>D-glyceraldehyde 3-phosphate</name>
        <dbReference type="ChEBI" id="CHEBI:59776"/>
    </ligand>
</feature>
<feature type="binding site" evidence="8">
    <location>
        <begin position="160"/>
        <end position="162"/>
    </location>
    <ligand>
        <name>D-glyceraldehyde 3-phosphate</name>
        <dbReference type="ChEBI" id="CHEBI:59776"/>
    </ligand>
</feature>
<dbReference type="InterPro" id="IPR020831">
    <property type="entry name" value="GlycerAld/Erythrose_P_DH"/>
</dbReference>
<sequence>MEKISGEEKEKKRVAINGFGRIGKLVFRAGIDNPNIDSVAINDLTDTRTLAHLLKYDSVHENFKGEVGYDDDHLIVNGNKIAVYSMKDPELLPWKELEIDVVVEATGRFTDRDGASKHLKAGAKKVLISAPGKNPDITIVKGVNEHLYDKGKHHIISNASCTTNCLAPIVKVLNDNFGIDVGFMVTVHAYTADQRIVDGPHKDLRRARSAALSIVPTTTGAAKAVAEVIPALKGKIDGMAMRVPVADGSIVDFVCELEKKPSIEEINQVFKTISQHELKGIIEYSEDSLVSADIIGNPHSAIFDSQLTRTLPIPEHEMVEIVGWYDNEWGYSNRVVDVMQIL</sequence>
<dbReference type="InterPro" id="IPR020830">
    <property type="entry name" value="GlycerAld_3-P_DH_AS"/>
</dbReference>
<evidence type="ECO:0000256" key="11">
    <source>
        <dbReference type="RuleBase" id="RU000397"/>
    </source>
</evidence>
<keyword evidence="9" id="KW-0547">Nucleotide-binding</keyword>
<dbReference type="SMART" id="SM00846">
    <property type="entry name" value="Gp_dh_N"/>
    <property type="match status" value="1"/>
</dbReference>
<reference evidence="13" key="1">
    <citation type="submission" date="2020-06" db="EMBL/GenBank/DDBJ databases">
        <title>Unique genomic features of the anaerobic methanotrophic archaea.</title>
        <authorList>
            <person name="Chadwick G.L."/>
            <person name="Skennerton C.T."/>
            <person name="Laso-Perez R."/>
            <person name="Leu A.O."/>
            <person name="Speth D.R."/>
            <person name="Yu H."/>
            <person name="Morgan-Lang C."/>
            <person name="Hatzenpichler R."/>
            <person name="Goudeau D."/>
            <person name="Malmstrom R."/>
            <person name="Brazelton W.J."/>
            <person name="Woyke T."/>
            <person name="Hallam S.J."/>
            <person name="Tyson G.W."/>
            <person name="Wegener G."/>
            <person name="Boetius A."/>
            <person name="Orphan V."/>
        </authorList>
    </citation>
    <scope>NUCLEOTIDE SEQUENCE</scope>
</reference>
<feature type="binding site" evidence="9">
    <location>
        <begin position="21"/>
        <end position="22"/>
    </location>
    <ligand>
        <name>NAD(+)</name>
        <dbReference type="ChEBI" id="CHEBI:57540"/>
    </ligand>
</feature>
<dbReference type="InterPro" id="IPR020828">
    <property type="entry name" value="GlycerAld_3-P_DH_NAD(P)-bd"/>
</dbReference>
<evidence type="ECO:0000256" key="1">
    <source>
        <dbReference type="ARBA" id="ARBA00007406"/>
    </source>
</evidence>
<dbReference type="GO" id="GO:0050661">
    <property type="term" value="F:NADP binding"/>
    <property type="evidence" value="ECO:0007669"/>
    <property type="project" value="InterPro"/>
</dbReference>
<dbReference type="AlphaFoldDB" id="A0A7G9YTB5"/>
<dbReference type="Gene3D" id="3.40.50.720">
    <property type="entry name" value="NAD(P)-binding Rossmann-like Domain"/>
    <property type="match status" value="1"/>
</dbReference>
<dbReference type="EMBL" id="MT631464">
    <property type="protein sequence ID" value="QNO51249.1"/>
    <property type="molecule type" value="Genomic_DNA"/>
</dbReference>
<feature type="active site" description="Nucleophile" evidence="7">
    <location>
        <position position="161"/>
    </location>
</feature>
<evidence type="ECO:0000313" key="13">
    <source>
        <dbReference type="EMBL" id="QNO51249.1"/>
    </source>
</evidence>
<dbReference type="GO" id="GO:0051287">
    <property type="term" value="F:NAD binding"/>
    <property type="evidence" value="ECO:0007669"/>
    <property type="project" value="InterPro"/>
</dbReference>
<dbReference type="CDD" id="cd05214">
    <property type="entry name" value="GAPDH_I_N"/>
    <property type="match status" value="1"/>
</dbReference>
<dbReference type="PROSITE" id="PS00071">
    <property type="entry name" value="GAPDH"/>
    <property type="match status" value="1"/>
</dbReference>
<dbReference type="NCBIfam" id="TIGR01534">
    <property type="entry name" value="GAPDH-I"/>
    <property type="match status" value="1"/>
</dbReference>
<dbReference type="EC" id="1.2.1.59" evidence="2"/>
<feature type="domain" description="Glyceraldehyde 3-phosphate dehydrogenase NAD(P) binding" evidence="12">
    <location>
        <begin position="12"/>
        <end position="161"/>
    </location>
</feature>
<feature type="binding site" evidence="8">
    <location>
        <position position="242"/>
    </location>
    <ligand>
        <name>D-glyceraldehyde 3-phosphate</name>
        <dbReference type="ChEBI" id="CHEBI:59776"/>
    </ligand>
</feature>
<dbReference type="PRINTS" id="PR00078">
    <property type="entry name" value="G3PDHDRGNASE"/>
</dbReference>
<comment type="catalytic activity">
    <reaction evidence="5">
        <text>D-glyceraldehyde 3-phosphate + phosphate + NADP(+) = (2R)-3-phospho-glyceroyl phosphate + NADPH + H(+)</text>
        <dbReference type="Rhea" id="RHEA:10296"/>
        <dbReference type="ChEBI" id="CHEBI:15378"/>
        <dbReference type="ChEBI" id="CHEBI:43474"/>
        <dbReference type="ChEBI" id="CHEBI:57604"/>
        <dbReference type="ChEBI" id="CHEBI:57783"/>
        <dbReference type="ChEBI" id="CHEBI:58349"/>
        <dbReference type="ChEBI" id="CHEBI:59776"/>
        <dbReference type="EC" id="1.2.1.59"/>
    </reaction>
</comment>
<evidence type="ECO:0000256" key="3">
    <source>
        <dbReference type="ARBA" id="ARBA00022857"/>
    </source>
</evidence>
<comment type="similarity">
    <text evidence="1 11">Belongs to the glyceraldehyde-3-phosphate dehydrogenase family.</text>
</comment>
<evidence type="ECO:0000256" key="10">
    <source>
        <dbReference type="PIRSR" id="PIRSR000149-4"/>
    </source>
</evidence>
<dbReference type="Pfam" id="PF02800">
    <property type="entry name" value="Gp_dh_C"/>
    <property type="match status" value="1"/>
</dbReference>
<dbReference type="SUPFAM" id="SSF51735">
    <property type="entry name" value="NAD(P)-binding Rossmann-fold domains"/>
    <property type="match status" value="1"/>
</dbReference>
<dbReference type="InterPro" id="IPR020829">
    <property type="entry name" value="GlycerAld_3-P_DH_cat"/>
</dbReference>
<accession>A0A7G9YTB5</accession>
<organism evidence="13">
    <name type="scientific">Candidatus Methanophagaceae archaeon ANME-1 ERB6</name>
    <dbReference type="NCBI Taxonomy" id="2759912"/>
    <lineage>
        <taxon>Archaea</taxon>
        <taxon>Methanobacteriati</taxon>
        <taxon>Methanobacteriota</taxon>
        <taxon>Stenosarchaea group</taxon>
        <taxon>Methanomicrobia</taxon>
        <taxon>Candidatus Methanophagales</taxon>
        <taxon>Candidatus Methanophagaceae</taxon>
    </lineage>
</organism>
<evidence type="ECO:0000256" key="9">
    <source>
        <dbReference type="PIRSR" id="PIRSR000149-3"/>
    </source>
</evidence>
<dbReference type="InterPro" id="IPR036291">
    <property type="entry name" value="NAD(P)-bd_dom_sf"/>
</dbReference>
<gene>
    <name evidence="13" type="primary">epd</name>
    <name evidence="13" type="ORF">IGHJBHOP_00010</name>
</gene>
<feature type="binding site" evidence="9">
    <location>
        <position position="129"/>
    </location>
    <ligand>
        <name>NAD(+)</name>
        <dbReference type="ChEBI" id="CHEBI:57540"/>
    </ligand>
</feature>
<evidence type="ECO:0000256" key="6">
    <source>
        <dbReference type="ARBA" id="ARBA00048853"/>
    </source>
</evidence>
<dbReference type="GO" id="GO:0006006">
    <property type="term" value="P:glucose metabolic process"/>
    <property type="evidence" value="ECO:0007669"/>
    <property type="project" value="InterPro"/>
</dbReference>
<evidence type="ECO:0000256" key="2">
    <source>
        <dbReference type="ARBA" id="ARBA00013024"/>
    </source>
</evidence>
<protein>
    <recommendedName>
        <fullName evidence="2">glyceraldehyde-3-phosphate dehydrogenase (NAD(P)(+)) (phosphorylating)</fullName>
        <ecNumber evidence="2">1.2.1.59</ecNumber>
    </recommendedName>
</protein>
<evidence type="ECO:0000256" key="4">
    <source>
        <dbReference type="ARBA" id="ARBA00023002"/>
    </source>
</evidence>
<dbReference type="InterPro" id="IPR006424">
    <property type="entry name" value="Glyceraldehyde-3-P_DH_1"/>
</dbReference>
<dbReference type="FunFam" id="3.30.360.10:FF:000002">
    <property type="entry name" value="Glyceraldehyde-3-phosphate dehydrogenase"/>
    <property type="match status" value="1"/>
</dbReference>
<evidence type="ECO:0000259" key="12">
    <source>
        <dbReference type="SMART" id="SM00846"/>
    </source>
</evidence>